<evidence type="ECO:0000259" key="7">
    <source>
        <dbReference type="Pfam" id="PF01578"/>
    </source>
</evidence>
<evidence type="ECO:0000313" key="9">
    <source>
        <dbReference type="EMBL" id="KAB4452280.1"/>
    </source>
</evidence>
<dbReference type="Proteomes" id="UP000460317">
    <property type="component" value="Unassembled WGS sequence"/>
</dbReference>
<accession>A0A412GG03</accession>
<dbReference type="PANTHER" id="PTHR30071:SF1">
    <property type="entry name" value="CYTOCHROME B_B6 PROTEIN-RELATED"/>
    <property type="match status" value="1"/>
</dbReference>
<dbReference type="EMBL" id="WCRW01000005">
    <property type="protein sequence ID" value="KAB4456709.1"/>
    <property type="molecule type" value="Genomic_DNA"/>
</dbReference>
<feature type="transmembrane region" description="Helical" evidence="6">
    <location>
        <begin position="613"/>
        <end position="633"/>
    </location>
</feature>
<dbReference type="Pfam" id="PF01578">
    <property type="entry name" value="Cytochrom_C_asm"/>
    <property type="match status" value="1"/>
</dbReference>
<feature type="transmembrane region" description="Helical" evidence="6">
    <location>
        <begin position="499"/>
        <end position="515"/>
    </location>
</feature>
<gene>
    <name evidence="11" type="primary">ccsA</name>
    <name evidence="10" type="ORF">GAN75_08955</name>
    <name evidence="9" type="ORF">GAN93_11800</name>
    <name evidence="11" type="ORF">KQP68_24120</name>
    <name evidence="12" type="ORF">KQP74_10160</name>
</gene>
<reference evidence="13 14" key="1">
    <citation type="journal article" date="2019" name="Nat. Med.">
        <title>A library of human gut bacterial isolates paired with longitudinal multiomics data enables mechanistic microbiome research.</title>
        <authorList>
            <person name="Poyet M."/>
            <person name="Groussin M."/>
            <person name="Gibbons S.M."/>
            <person name="Avila-Pacheco J."/>
            <person name="Jiang X."/>
            <person name="Kearney S.M."/>
            <person name="Perrotta A.R."/>
            <person name="Berdy B."/>
            <person name="Zhao S."/>
            <person name="Lieberman T.D."/>
            <person name="Swanson P.K."/>
            <person name="Smith M."/>
            <person name="Roesemann S."/>
            <person name="Alexander J.E."/>
            <person name="Rich S.A."/>
            <person name="Livny J."/>
            <person name="Vlamakis H."/>
            <person name="Clish C."/>
            <person name="Bullock K."/>
            <person name="Deik A."/>
            <person name="Scott J."/>
            <person name="Pierce K.A."/>
            <person name="Xavier R.J."/>
            <person name="Alm E.J."/>
        </authorList>
    </citation>
    <scope>NUCLEOTIDE SEQUENCE [LARGE SCALE GENOMIC DNA]</scope>
    <source>
        <strain evidence="10 13">BIOML-A160</strain>
        <strain evidence="9 14">BIOML-A165</strain>
    </source>
</reference>
<dbReference type="PANTHER" id="PTHR30071">
    <property type="entry name" value="HEME EXPORTER PROTEIN C"/>
    <property type="match status" value="1"/>
</dbReference>
<evidence type="ECO:0000313" key="11">
    <source>
        <dbReference type="EMBL" id="UYU66607.1"/>
    </source>
</evidence>
<evidence type="ECO:0000313" key="10">
    <source>
        <dbReference type="EMBL" id="KAB4456709.1"/>
    </source>
</evidence>
<dbReference type="RefSeq" id="WP_055229454.1">
    <property type="nucleotide sequence ID" value="NZ_BQNN01000001.1"/>
</dbReference>
<feature type="transmembrane region" description="Helical" evidence="6">
    <location>
        <begin position="522"/>
        <end position="539"/>
    </location>
</feature>
<dbReference type="GO" id="GO:0005886">
    <property type="term" value="C:plasma membrane"/>
    <property type="evidence" value="ECO:0007669"/>
    <property type="project" value="TreeGrafter"/>
</dbReference>
<dbReference type="InterPro" id="IPR007816">
    <property type="entry name" value="ResB-like_domain"/>
</dbReference>
<evidence type="ECO:0000256" key="3">
    <source>
        <dbReference type="ARBA" id="ARBA00022748"/>
    </source>
</evidence>
<evidence type="ECO:0000259" key="8">
    <source>
        <dbReference type="Pfam" id="PF05140"/>
    </source>
</evidence>
<evidence type="ECO:0000256" key="1">
    <source>
        <dbReference type="ARBA" id="ARBA00004141"/>
    </source>
</evidence>
<sequence>MKRLLVILYVCLVGLLAVTTFVEQAYGTDFVERNIYHTIWFCCLWGAIAVITLAALIRRALWRRLPILLLHGSFLVILVGAMITFIGSKKGYIHLRPGVAMNSFEEPESGKNIKLPFIMRLDSFRVVYYPGTEAPADYVSYISHSLPVSLSDSLSGQKDTFFHEQISMNRIFTSQGFRFYQSSFDDDGQGSWLTVNYDPWGTRVTYAGYILLGISMIWLLFSQNGEFRRLLNHPLLKKGGVFILFLFCLAGTAQAQKRSLPALKRIQADSLAREQVIYHDRVVPFNTLARDFVQKLTGKSSYKGLTPEQVIGGWLLYPEVWRNESLIYIKSAELQQLLGLKTPYARLTDLFDGSVYRLREHWQREQGQSKLAKAIQETDEKVGLILMLEQGTFIQPLPADGSVKPLSEIQVKAELLYNSIPFSKILFMVNLAFGLLSFLLLLHNCLRSTALPPKVKTVSHIAGVSFSVVLYAAFLFHLAGYCLRWYIGGRIPLSNGYETMQFMALCILLVACLLHRRFPFTLPFGFLLSGFALLVSYLGQMNPQITPLMPVLVSPWLSIHVSLIMMSYALLAFIMLNGILALCLRKKETENHITGGDERQDNRVEQLTLLSRLLLYPATFFLGAGIFLGAVWANVSWGRYWAWDPKEVWALITFLVYGVAFHSQSLQIFRKPLFFHIYMILAFLTVLMTYFGVNYVLGGIHSYANS</sequence>
<feature type="transmembrane region" description="Helical" evidence="6">
    <location>
        <begin position="425"/>
        <end position="446"/>
    </location>
</feature>
<comment type="subcellular location">
    <subcellularLocation>
        <location evidence="1">Membrane</location>
        <topology evidence="1">Multi-pass membrane protein</topology>
    </subcellularLocation>
</comment>
<feature type="transmembrane region" description="Helical" evidence="6">
    <location>
        <begin position="648"/>
        <end position="666"/>
    </location>
</feature>
<dbReference type="Proteomes" id="UP000436825">
    <property type="component" value="Unassembled WGS sequence"/>
</dbReference>
<dbReference type="AlphaFoldDB" id="A0A412GG03"/>
<name>A0A412GG03_BACT4</name>
<dbReference type="EMBL" id="CP083685">
    <property type="protein sequence ID" value="UYU92982.1"/>
    <property type="molecule type" value="Genomic_DNA"/>
</dbReference>
<protein>
    <submittedName>
        <fullName evidence="10 11">Cytochrome C biogenesis protein</fullName>
    </submittedName>
</protein>
<feature type="transmembrane region" description="Helical" evidence="6">
    <location>
        <begin position="458"/>
        <end position="479"/>
    </location>
</feature>
<keyword evidence="3" id="KW-0201">Cytochrome c-type biogenesis</keyword>
<dbReference type="GO" id="GO:0020037">
    <property type="term" value="F:heme binding"/>
    <property type="evidence" value="ECO:0007669"/>
    <property type="project" value="InterPro"/>
</dbReference>
<evidence type="ECO:0000256" key="5">
    <source>
        <dbReference type="ARBA" id="ARBA00023136"/>
    </source>
</evidence>
<evidence type="ECO:0000256" key="6">
    <source>
        <dbReference type="SAM" id="Phobius"/>
    </source>
</evidence>
<dbReference type="Proteomes" id="UP001162960">
    <property type="component" value="Chromosome"/>
</dbReference>
<dbReference type="EMBL" id="CP083680">
    <property type="protein sequence ID" value="UYU66607.1"/>
    <property type="molecule type" value="Genomic_DNA"/>
</dbReference>
<feature type="transmembrane region" description="Helical" evidence="6">
    <location>
        <begin position="673"/>
        <end position="693"/>
    </location>
</feature>
<evidence type="ECO:0000256" key="4">
    <source>
        <dbReference type="ARBA" id="ARBA00022989"/>
    </source>
</evidence>
<proteinExistence type="predicted"/>
<dbReference type="Pfam" id="PF05140">
    <property type="entry name" value="ResB"/>
    <property type="match status" value="1"/>
</dbReference>
<feature type="domain" description="ResB-like" evidence="8">
    <location>
        <begin position="59"/>
        <end position="191"/>
    </location>
</feature>
<feature type="transmembrane region" description="Helical" evidence="6">
    <location>
        <begin position="68"/>
        <end position="87"/>
    </location>
</feature>
<dbReference type="InterPro" id="IPR002541">
    <property type="entry name" value="Cyt_c_assembly"/>
</dbReference>
<dbReference type="EMBL" id="WCSB01000009">
    <property type="protein sequence ID" value="KAB4452280.1"/>
    <property type="molecule type" value="Genomic_DNA"/>
</dbReference>
<evidence type="ECO:0000313" key="12">
    <source>
        <dbReference type="EMBL" id="UYU92982.1"/>
    </source>
</evidence>
<feature type="transmembrane region" description="Helical" evidence="6">
    <location>
        <begin position="206"/>
        <end position="223"/>
    </location>
</feature>
<organism evidence="10 13">
    <name type="scientific">Bacteroides thetaiotaomicron</name>
    <dbReference type="NCBI Taxonomy" id="818"/>
    <lineage>
        <taxon>Bacteria</taxon>
        <taxon>Pseudomonadati</taxon>
        <taxon>Bacteroidota</taxon>
        <taxon>Bacteroidia</taxon>
        <taxon>Bacteroidales</taxon>
        <taxon>Bacteroidaceae</taxon>
        <taxon>Bacteroides</taxon>
    </lineage>
</organism>
<evidence type="ECO:0000313" key="15">
    <source>
        <dbReference type="Proteomes" id="UP001156218"/>
    </source>
</evidence>
<keyword evidence="4 6" id="KW-1133">Transmembrane helix</keyword>
<feature type="domain" description="Cytochrome c assembly protein" evidence="7">
    <location>
        <begin position="493"/>
        <end position="701"/>
    </location>
</feature>
<keyword evidence="5 6" id="KW-0472">Membrane</keyword>
<evidence type="ECO:0000256" key="2">
    <source>
        <dbReference type="ARBA" id="ARBA00022692"/>
    </source>
</evidence>
<keyword evidence="2 6" id="KW-0812">Transmembrane</keyword>
<dbReference type="GO" id="GO:0017004">
    <property type="term" value="P:cytochrome complex assembly"/>
    <property type="evidence" value="ECO:0007669"/>
    <property type="project" value="UniProtKB-KW"/>
</dbReference>
<reference evidence="11 15" key="2">
    <citation type="submission" date="2021-06" db="EMBL/GenBank/DDBJ databases">
        <title>Interrogation of the integrated mobile genetic elements in gut-associated Bacteroides with a consensus prediction approach.</title>
        <authorList>
            <person name="Campbell D.E."/>
            <person name="Leigh J.R."/>
            <person name="Kim T."/>
            <person name="England W."/>
            <person name="Whitaker R.J."/>
            <person name="Degnan P.H."/>
        </authorList>
    </citation>
    <scope>NUCLEOTIDE SEQUENCE</scope>
    <source>
        <strain evidence="12">VPI-3443</strain>
        <strain evidence="11 15">WAL8669</strain>
    </source>
</reference>
<evidence type="ECO:0000313" key="13">
    <source>
        <dbReference type="Proteomes" id="UP000436825"/>
    </source>
</evidence>
<feature type="transmembrane region" description="Helical" evidence="6">
    <location>
        <begin position="37"/>
        <end position="56"/>
    </location>
</feature>
<dbReference type="InterPro" id="IPR045062">
    <property type="entry name" value="Cyt_c_biogenesis_CcsA/CcmC"/>
</dbReference>
<evidence type="ECO:0000313" key="14">
    <source>
        <dbReference type="Proteomes" id="UP000460317"/>
    </source>
</evidence>
<dbReference type="Proteomes" id="UP001156218">
    <property type="component" value="Chromosome"/>
</dbReference>
<feature type="transmembrane region" description="Helical" evidence="6">
    <location>
        <begin position="235"/>
        <end position="255"/>
    </location>
</feature>
<feature type="transmembrane region" description="Helical" evidence="6">
    <location>
        <begin position="559"/>
        <end position="584"/>
    </location>
</feature>